<organism evidence="1 2">
    <name type="scientific">Mytilus galloprovincialis</name>
    <name type="common">Mediterranean mussel</name>
    <dbReference type="NCBI Taxonomy" id="29158"/>
    <lineage>
        <taxon>Eukaryota</taxon>
        <taxon>Metazoa</taxon>
        <taxon>Spiralia</taxon>
        <taxon>Lophotrochozoa</taxon>
        <taxon>Mollusca</taxon>
        <taxon>Bivalvia</taxon>
        <taxon>Autobranchia</taxon>
        <taxon>Pteriomorphia</taxon>
        <taxon>Mytilida</taxon>
        <taxon>Mytiloidea</taxon>
        <taxon>Mytilidae</taxon>
        <taxon>Mytilinae</taxon>
        <taxon>Mytilus</taxon>
    </lineage>
</organism>
<dbReference type="Proteomes" id="UP000596742">
    <property type="component" value="Unassembled WGS sequence"/>
</dbReference>
<sequence>MQLQQYVLSLEATFDKLAQQRNSCHSVFTQPPVMKPNNETAELEANLKYQQLTSKFEIMKLKLEQELASSQNRTSMLEQEVMNLKQVKSIDQLQTLSNVKQKVLTLIANVKFIIVSNKARSQDFIAMNYDLKASKQQISVLESNAKSLENNQSLIIARMKENDEYVMICSINDSRFAIHRNNRPFVDSFVGRSDGSSENCNSENCNSATGTGVIELHVGDDVNVINVDSDGNLYEDWSSFSAFRLN</sequence>
<dbReference type="EMBL" id="UYJE01009234">
    <property type="protein sequence ID" value="VDI71526.1"/>
    <property type="molecule type" value="Genomic_DNA"/>
</dbReference>
<evidence type="ECO:0000313" key="1">
    <source>
        <dbReference type="EMBL" id="VDI71526.1"/>
    </source>
</evidence>
<proteinExistence type="predicted"/>
<name>A0A8B6H0A3_MYTGA</name>
<protein>
    <recommendedName>
        <fullName evidence="3">C1q domain-containing protein</fullName>
    </recommendedName>
</protein>
<comment type="caution">
    <text evidence="1">The sequence shown here is derived from an EMBL/GenBank/DDBJ whole genome shotgun (WGS) entry which is preliminary data.</text>
</comment>
<evidence type="ECO:0000313" key="2">
    <source>
        <dbReference type="Proteomes" id="UP000596742"/>
    </source>
</evidence>
<keyword evidence="2" id="KW-1185">Reference proteome</keyword>
<reference evidence="1" key="1">
    <citation type="submission" date="2018-11" db="EMBL/GenBank/DDBJ databases">
        <authorList>
            <person name="Alioto T."/>
            <person name="Alioto T."/>
        </authorList>
    </citation>
    <scope>NUCLEOTIDE SEQUENCE</scope>
</reference>
<accession>A0A8B6H0A3</accession>
<evidence type="ECO:0008006" key="3">
    <source>
        <dbReference type="Google" id="ProtNLM"/>
    </source>
</evidence>
<gene>
    <name evidence="1" type="ORF">MGAL_10B045211</name>
</gene>
<dbReference type="AlphaFoldDB" id="A0A8B6H0A3"/>
<dbReference type="OrthoDB" id="6123156at2759"/>